<proteinExistence type="predicted"/>
<dbReference type="SUPFAM" id="SSF50985">
    <property type="entry name" value="RCC1/BLIP-II"/>
    <property type="match status" value="1"/>
</dbReference>
<organism evidence="1">
    <name type="scientific">mine drainage metagenome</name>
    <dbReference type="NCBI Taxonomy" id="410659"/>
    <lineage>
        <taxon>unclassified sequences</taxon>
        <taxon>metagenomes</taxon>
        <taxon>ecological metagenomes</taxon>
    </lineage>
</organism>
<sequence length="391" mass="41787">MVSRLSAFSFLLILLSFFAGSACASNIVEITVDEIGIPFVLDDEGQVWGFRKPYSLEEPIKLSNLNHIKNIAPYIAVDTEGRVFTWGINDAEVETVEGEITEAGYTTPQRFGDMKGVTLVAHSMNHFFAVINNQEIVEWLVIRKENKPGGGFGVEGYGPIKKIISSPGVKAIAAAPGTMARIVAEPAPYGLVALFDDGTVMGWGISPSGQIVKDANTPSILLTKSPGAVGIAMNDFHTVILSAQGVPQFWGGCDLYGRDGNGGHLWTHGSVHGAEGYVADVIGMAIAQDINIGVAGGWGNDNGTPDVFIKRDGTVWIAYAPIPENTPNFDCGQYKTGNPQQAVQVSAGKAIAVQVATAHGVIFMLDADHKLWRTPSNLMVTKFSNVLLNIK</sequence>
<name>A0A1J5S5B4_9ZZZZ</name>
<dbReference type="PROSITE" id="PS51257">
    <property type="entry name" value="PROKAR_LIPOPROTEIN"/>
    <property type="match status" value="1"/>
</dbReference>
<dbReference type="Gene3D" id="2.130.10.30">
    <property type="entry name" value="Regulator of chromosome condensation 1/beta-lactamase-inhibitor protein II"/>
    <property type="match status" value="1"/>
</dbReference>
<dbReference type="InterPro" id="IPR009091">
    <property type="entry name" value="RCC1/BLIP-II"/>
</dbReference>
<reference evidence="1" key="1">
    <citation type="submission" date="2016-10" db="EMBL/GenBank/DDBJ databases">
        <title>Sequence of Gallionella enrichment culture.</title>
        <authorList>
            <person name="Poehlein A."/>
            <person name="Muehling M."/>
            <person name="Daniel R."/>
        </authorList>
    </citation>
    <scope>NUCLEOTIDE SEQUENCE</scope>
</reference>
<evidence type="ECO:0000313" key="1">
    <source>
        <dbReference type="EMBL" id="OIQ99412.1"/>
    </source>
</evidence>
<dbReference type="EMBL" id="MLJW01000106">
    <property type="protein sequence ID" value="OIQ99412.1"/>
    <property type="molecule type" value="Genomic_DNA"/>
</dbReference>
<protein>
    <recommendedName>
        <fullName evidence="2">Regulator of chromosome condensation (RCC1) repeat protein</fullName>
    </recommendedName>
</protein>
<accession>A0A1J5S5B4</accession>
<dbReference type="PROSITE" id="PS50012">
    <property type="entry name" value="RCC1_3"/>
    <property type="match status" value="1"/>
</dbReference>
<evidence type="ECO:0008006" key="2">
    <source>
        <dbReference type="Google" id="ProtNLM"/>
    </source>
</evidence>
<comment type="caution">
    <text evidence="1">The sequence shown here is derived from an EMBL/GenBank/DDBJ whole genome shotgun (WGS) entry which is preliminary data.</text>
</comment>
<dbReference type="InterPro" id="IPR000408">
    <property type="entry name" value="Reg_chr_condens"/>
</dbReference>
<dbReference type="AlphaFoldDB" id="A0A1J5S5B4"/>
<gene>
    <name evidence="1" type="ORF">GALL_185090</name>
</gene>